<proteinExistence type="predicted"/>
<accession>A0ACB5U8T4</accession>
<keyword evidence="2" id="KW-1185">Reference proteome</keyword>
<dbReference type="Proteomes" id="UP001165101">
    <property type="component" value="Unassembled WGS sequence"/>
</dbReference>
<protein>
    <submittedName>
        <fullName evidence="1">Unnamed protein product</fullName>
    </submittedName>
</protein>
<dbReference type="EMBL" id="BSXV01006651">
    <property type="protein sequence ID" value="GMF04073.1"/>
    <property type="molecule type" value="Genomic_DNA"/>
</dbReference>
<sequence>MVNSKYKFKPIPKTSKPGPILAEEAGTFIENCLAIFYVILISPINQTVDYANAMAIDLLTHSLTHTELSDPLLGHSISAEPRSEMTICGRLHRSGKSTAAHALSTAVHSSRPPPVTAL</sequence>
<comment type="caution">
    <text evidence="1">The sequence shown here is derived from an EMBL/GenBank/DDBJ whole genome shotgun (WGS) entry which is preliminary data.</text>
</comment>
<evidence type="ECO:0000313" key="1">
    <source>
        <dbReference type="EMBL" id="GMF04073.1"/>
    </source>
</evidence>
<evidence type="ECO:0000313" key="2">
    <source>
        <dbReference type="Proteomes" id="UP001165101"/>
    </source>
</evidence>
<reference evidence="1" key="1">
    <citation type="submission" date="2023-04" db="EMBL/GenBank/DDBJ databases">
        <title>Candida boidinii NBRC 1967.</title>
        <authorList>
            <person name="Ichikawa N."/>
            <person name="Sato H."/>
            <person name="Tonouchi N."/>
        </authorList>
    </citation>
    <scope>NUCLEOTIDE SEQUENCE</scope>
    <source>
        <strain evidence="1">NBRC 1967</strain>
    </source>
</reference>
<gene>
    <name evidence="1" type="ORF">Cboi01_000643500</name>
</gene>
<organism evidence="1 2">
    <name type="scientific">Candida boidinii</name>
    <name type="common">Yeast</name>
    <dbReference type="NCBI Taxonomy" id="5477"/>
    <lineage>
        <taxon>Eukaryota</taxon>
        <taxon>Fungi</taxon>
        <taxon>Dikarya</taxon>
        <taxon>Ascomycota</taxon>
        <taxon>Saccharomycotina</taxon>
        <taxon>Pichiomycetes</taxon>
        <taxon>Pichiales</taxon>
        <taxon>Pichiaceae</taxon>
        <taxon>Ogataea</taxon>
        <taxon>Ogataea/Candida clade</taxon>
    </lineage>
</organism>
<name>A0ACB5U8T4_CANBO</name>